<dbReference type="KEGG" id="rsu:NHU_00461"/>
<dbReference type="PATRIC" id="fig|35806.4.peg.472"/>
<protein>
    <recommendedName>
        <fullName evidence="3">Helix-turn-helix domain-containing protein</fullName>
    </recommendedName>
</protein>
<name>A0A0D6AXY5_RHOSU</name>
<sequence length="86" mass="9385">MARRGAGYQMRTRDIQFAPRLLPAPEAAHYLGVSTSTLRSLNIPRRQLGAKRLYDRLDLDAFASGLPTEGNLSGDSECDSLFGVSS</sequence>
<accession>A0A0D6AXY5</accession>
<dbReference type="AlphaFoldDB" id="A0A0D6AXY5"/>
<proteinExistence type="predicted"/>
<evidence type="ECO:0000313" key="1">
    <source>
        <dbReference type="EMBL" id="BAQ67631.1"/>
    </source>
</evidence>
<evidence type="ECO:0000313" key="2">
    <source>
        <dbReference type="Proteomes" id="UP000064912"/>
    </source>
</evidence>
<evidence type="ECO:0008006" key="3">
    <source>
        <dbReference type="Google" id="ProtNLM"/>
    </source>
</evidence>
<dbReference type="Proteomes" id="UP000064912">
    <property type="component" value="Chromosome"/>
</dbReference>
<organism evidence="1 2">
    <name type="scientific">Rhodovulum sulfidophilum</name>
    <name type="common">Rhodobacter sulfidophilus</name>
    <dbReference type="NCBI Taxonomy" id="35806"/>
    <lineage>
        <taxon>Bacteria</taxon>
        <taxon>Pseudomonadati</taxon>
        <taxon>Pseudomonadota</taxon>
        <taxon>Alphaproteobacteria</taxon>
        <taxon>Rhodobacterales</taxon>
        <taxon>Paracoccaceae</taxon>
        <taxon>Rhodovulum</taxon>
    </lineage>
</organism>
<gene>
    <name evidence="1" type="ORF">NHU_00461</name>
</gene>
<reference evidence="1 2" key="1">
    <citation type="submission" date="2015-02" db="EMBL/GenBank/DDBJ databases">
        <title>Genome sequene of Rhodovulum sulfidophilum DSM 2351.</title>
        <authorList>
            <person name="Nagao N."/>
        </authorList>
    </citation>
    <scope>NUCLEOTIDE SEQUENCE [LARGE SCALE GENOMIC DNA]</scope>
    <source>
        <strain evidence="1 2">DSM 2351</strain>
    </source>
</reference>
<dbReference type="EMBL" id="AP014800">
    <property type="protein sequence ID" value="BAQ67631.1"/>
    <property type="molecule type" value="Genomic_DNA"/>
</dbReference>